<reference evidence="2 3" key="1">
    <citation type="journal article" date="2011" name="J. Bacteriol.">
        <title>Complete genome sequence and updated annotation of Desulfovibrio alaskensis G20.</title>
        <authorList>
            <person name="Hauser L.J."/>
            <person name="Land M.L."/>
            <person name="Brown S.D."/>
            <person name="Larimer F."/>
            <person name="Keller K.L."/>
            <person name="Rapp-Giles B.J."/>
            <person name="Price M.N."/>
            <person name="Lin M."/>
            <person name="Bruce D.C."/>
            <person name="Detter J.C."/>
            <person name="Tapia R."/>
            <person name="Han C.S."/>
            <person name="Goodwin L.A."/>
            <person name="Cheng J.F."/>
            <person name="Pitluck S."/>
            <person name="Copeland A."/>
            <person name="Lucas S."/>
            <person name="Nolan M."/>
            <person name="Lapidus A.L."/>
            <person name="Palumbo A.V."/>
            <person name="Wall J.D."/>
        </authorList>
    </citation>
    <scope>NUCLEOTIDE SEQUENCE [LARGE SCALE GENOMIC DNA]</scope>
    <source>
        <strain evidence="3">ATCC BAA 1058 / DSM 17464 / G20</strain>
    </source>
</reference>
<gene>
    <name evidence="2" type="ordered locus">Dde_3698</name>
</gene>
<dbReference type="Proteomes" id="UP000002710">
    <property type="component" value="Chromosome"/>
</dbReference>
<evidence type="ECO:0000313" key="2">
    <source>
        <dbReference type="EMBL" id="ABB40491.1"/>
    </source>
</evidence>
<feature type="domain" description="Glycosyltransferase 2-like" evidence="1">
    <location>
        <begin position="12"/>
        <end position="172"/>
    </location>
</feature>
<name>Q30V05_OLEA2</name>
<dbReference type="CAZy" id="GT2">
    <property type="family name" value="Glycosyltransferase Family 2"/>
</dbReference>
<dbReference type="RefSeq" id="WP_011369361.1">
    <property type="nucleotide sequence ID" value="NC_007519.1"/>
</dbReference>
<dbReference type="KEGG" id="dde:Dde_3698"/>
<evidence type="ECO:0000313" key="3">
    <source>
        <dbReference type="Proteomes" id="UP000002710"/>
    </source>
</evidence>
<dbReference type="SUPFAM" id="SSF53448">
    <property type="entry name" value="Nucleotide-diphospho-sugar transferases"/>
    <property type="match status" value="1"/>
</dbReference>
<dbReference type="Gene3D" id="3.90.550.10">
    <property type="entry name" value="Spore Coat Polysaccharide Biosynthesis Protein SpsA, Chain A"/>
    <property type="match status" value="1"/>
</dbReference>
<accession>Q30V05</accession>
<dbReference type="eggNOG" id="COG1216">
    <property type="taxonomic scope" value="Bacteria"/>
</dbReference>
<keyword evidence="2" id="KW-0808">Transferase</keyword>
<dbReference type="GO" id="GO:0016758">
    <property type="term" value="F:hexosyltransferase activity"/>
    <property type="evidence" value="ECO:0007669"/>
    <property type="project" value="UniProtKB-ARBA"/>
</dbReference>
<keyword evidence="3" id="KW-1185">Reference proteome</keyword>
<sequence length="327" mass="36828">MQPDSAAAPAVSIIMNCLNCSVHLAAALDSVLAQTFSDWEVIFWDNGSSDGSHHLVERLGDSRMRIFRNTATVPLGMARNLAIAQARGSFIAFLDCDDLWEPDKLAKQLERMHADPQTGLVCTDTQQFTGNGRPLNRIFALTPPRRGHVFAELLRGYWISMSSAMVRRSALESVAGTDRAPDGTLLYFDPRFSICEEADLFLRIAWAHKLDHVDSPLTRWRVHQNSTTFEKFELAAEETRMMCDKFTRLLPAFATQYRAEADLLHTQAAFREAVGHWKSGNAVRARNALRGRVNSMKTAAMWTLTFLPAGLYRHAAAAYMRMARFFR</sequence>
<protein>
    <submittedName>
        <fullName evidence="2">Glycosyl transferase family 2</fullName>
    </submittedName>
</protein>
<dbReference type="PANTHER" id="PTHR22916">
    <property type="entry name" value="GLYCOSYLTRANSFERASE"/>
    <property type="match status" value="1"/>
</dbReference>
<evidence type="ECO:0000259" key="1">
    <source>
        <dbReference type="Pfam" id="PF00535"/>
    </source>
</evidence>
<dbReference type="InterPro" id="IPR029044">
    <property type="entry name" value="Nucleotide-diphossugar_trans"/>
</dbReference>
<dbReference type="InterPro" id="IPR001173">
    <property type="entry name" value="Glyco_trans_2-like"/>
</dbReference>
<dbReference type="AlphaFoldDB" id="Q30V05"/>
<organism evidence="2 3">
    <name type="scientific">Oleidesulfovibrio alaskensis (strain ATCC BAA-1058 / DSM 17464 / G20)</name>
    <name type="common">Desulfovibrio alaskensis</name>
    <dbReference type="NCBI Taxonomy" id="207559"/>
    <lineage>
        <taxon>Bacteria</taxon>
        <taxon>Pseudomonadati</taxon>
        <taxon>Thermodesulfobacteriota</taxon>
        <taxon>Desulfovibrionia</taxon>
        <taxon>Desulfovibrionales</taxon>
        <taxon>Desulfovibrionaceae</taxon>
        <taxon>Oleidesulfovibrio</taxon>
    </lineage>
</organism>
<dbReference type="PANTHER" id="PTHR22916:SF3">
    <property type="entry name" value="UDP-GLCNAC:BETAGAL BETA-1,3-N-ACETYLGLUCOSAMINYLTRANSFERASE-LIKE PROTEIN 1"/>
    <property type="match status" value="1"/>
</dbReference>
<dbReference type="EMBL" id="CP000112">
    <property type="protein sequence ID" value="ABB40491.1"/>
    <property type="molecule type" value="Genomic_DNA"/>
</dbReference>
<proteinExistence type="predicted"/>
<dbReference type="Pfam" id="PF00535">
    <property type="entry name" value="Glycos_transf_2"/>
    <property type="match status" value="1"/>
</dbReference>
<dbReference type="HOGENOM" id="CLU_025996_0_0_7"/>
<dbReference type="STRING" id="207559.Dde_3698"/>